<name>A0ACB6ZH96_THEGA</name>
<organism evidence="1 2">
    <name type="scientific">Thelephora ganbajun</name>
    <name type="common">Ganba fungus</name>
    <dbReference type="NCBI Taxonomy" id="370292"/>
    <lineage>
        <taxon>Eukaryota</taxon>
        <taxon>Fungi</taxon>
        <taxon>Dikarya</taxon>
        <taxon>Basidiomycota</taxon>
        <taxon>Agaricomycotina</taxon>
        <taxon>Agaricomycetes</taxon>
        <taxon>Thelephorales</taxon>
        <taxon>Thelephoraceae</taxon>
        <taxon>Thelephora</taxon>
    </lineage>
</organism>
<accession>A0ACB6ZH96</accession>
<sequence>MWPNKVLRQFATIPTNPSESDYHGSYNKLLNTLFPVDSDFVVVPQYLPDARNAADFIVMFEVLLINKPVLILDLKPPSHLDLLSKRQLADEQIRSRMGDLVSKCPLETLHAVSAMGTKLCFYSLDTTHDDVDIVPAAIPRHPTRVNDTAPEGRWALDILDPAGEGRLREITQEITDGCAALSATSSD</sequence>
<keyword evidence="2" id="KW-1185">Reference proteome</keyword>
<reference evidence="1" key="1">
    <citation type="submission" date="2019-10" db="EMBL/GenBank/DDBJ databases">
        <authorList>
            <consortium name="DOE Joint Genome Institute"/>
            <person name="Kuo A."/>
            <person name="Miyauchi S."/>
            <person name="Kiss E."/>
            <person name="Drula E."/>
            <person name="Kohler A."/>
            <person name="Sanchez-Garcia M."/>
            <person name="Andreopoulos B."/>
            <person name="Barry K.W."/>
            <person name="Bonito G."/>
            <person name="Buee M."/>
            <person name="Carver A."/>
            <person name="Chen C."/>
            <person name="Cichocki N."/>
            <person name="Clum A."/>
            <person name="Culley D."/>
            <person name="Crous P.W."/>
            <person name="Fauchery L."/>
            <person name="Girlanda M."/>
            <person name="Hayes R."/>
            <person name="Keri Z."/>
            <person name="Labutti K."/>
            <person name="Lipzen A."/>
            <person name="Lombard V."/>
            <person name="Magnuson J."/>
            <person name="Maillard F."/>
            <person name="Morin E."/>
            <person name="Murat C."/>
            <person name="Nolan M."/>
            <person name="Ohm R."/>
            <person name="Pangilinan J."/>
            <person name="Pereira M."/>
            <person name="Perotto S."/>
            <person name="Peter M."/>
            <person name="Riley R."/>
            <person name="Sitrit Y."/>
            <person name="Stielow B."/>
            <person name="Szollosi G."/>
            <person name="Zifcakova L."/>
            <person name="Stursova M."/>
            <person name="Spatafora J.W."/>
            <person name="Tedersoo L."/>
            <person name="Vaario L.-M."/>
            <person name="Yamada A."/>
            <person name="Yan M."/>
            <person name="Wang P."/>
            <person name="Xu J."/>
            <person name="Bruns T."/>
            <person name="Baldrian P."/>
            <person name="Vilgalys R."/>
            <person name="Henrissat B."/>
            <person name="Grigoriev I.V."/>
            <person name="Hibbett D."/>
            <person name="Nagy L.G."/>
            <person name="Martin F.M."/>
        </authorList>
    </citation>
    <scope>NUCLEOTIDE SEQUENCE</scope>
    <source>
        <strain evidence="1">P2</strain>
    </source>
</reference>
<proteinExistence type="predicted"/>
<evidence type="ECO:0000313" key="2">
    <source>
        <dbReference type="Proteomes" id="UP000886501"/>
    </source>
</evidence>
<dbReference type="EMBL" id="MU118005">
    <property type="protein sequence ID" value="KAF9648959.1"/>
    <property type="molecule type" value="Genomic_DNA"/>
</dbReference>
<dbReference type="Proteomes" id="UP000886501">
    <property type="component" value="Unassembled WGS sequence"/>
</dbReference>
<evidence type="ECO:0000313" key="1">
    <source>
        <dbReference type="EMBL" id="KAF9648959.1"/>
    </source>
</evidence>
<reference evidence="1" key="2">
    <citation type="journal article" date="2020" name="Nat. Commun.">
        <title>Large-scale genome sequencing of mycorrhizal fungi provides insights into the early evolution of symbiotic traits.</title>
        <authorList>
            <person name="Miyauchi S."/>
            <person name="Kiss E."/>
            <person name="Kuo A."/>
            <person name="Drula E."/>
            <person name="Kohler A."/>
            <person name="Sanchez-Garcia M."/>
            <person name="Morin E."/>
            <person name="Andreopoulos B."/>
            <person name="Barry K.W."/>
            <person name="Bonito G."/>
            <person name="Buee M."/>
            <person name="Carver A."/>
            <person name="Chen C."/>
            <person name="Cichocki N."/>
            <person name="Clum A."/>
            <person name="Culley D."/>
            <person name="Crous P.W."/>
            <person name="Fauchery L."/>
            <person name="Girlanda M."/>
            <person name="Hayes R.D."/>
            <person name="Keri Z."/>
            <person name="LaButti K."/>
            <person name="Lipzen A."/>
            <person name="Lombard V."/>
            <person name="Magnuson J."/>
            <person name="Maillard F."/>
            <person name="Murat C."/>
            <person name="Nolan M."/>
            <person name="Ohm R.A."/>
            <person name="Pangilinan J."/>
            <person name="Pereira M.F."/>
            <person name="Perotto S."/>
            <person name="Peter M."/>
            <person name="Pfister S."/>
            <person name="Riley R."/>
            <person name="Sitrit Y."/>
            <person name="Stielow J.B."/>
            <person name="Szollosi G."/>
            <person name="Zifcakova L."/>
            <person name="Stursova M."/>
            <person name="Spatafora J.W."/>
            <person name="Tedersoo L."/>
            <person name="Vaario L.M."/>
            <person name="Yamada A."/>
            <person name="Yan M."/>
            <person name="Wang P."/>
            <person name="Xu J."/>
            <person name="Bruns T."/>
            <person name="Baldrian P."/>
            <person name="Vilgalys R."/>
            <person name="Dunand C."/>
            <person name="Henrissat B."/>
            <person name="Grigoriev I.V."/>
            <person name="Hibbett D."/>
            <person name="Nagy L.G."/>
            <person name="Martin F.M."/>
        </authorList>
    </citation>
    <scope>NUCLEOTIDE SEQUENCE</scope>
    <source>
        <strain evidence="1">P2</strain>
    </source>
</reference>
<comment type="caution">
    <text evidence="1">The sequence shown here is derived from an EMBL/GenBank/DDBJ whole genome shotgun (WGS) entry which is preliminary data.</text>
</comment>
<protein>
    <submittedName>
        <fullName evidence="1">Uncharacterized protein</fullName>
    </submittedName>
</protein>
<gene>
    <name evidence="1" type="ORF">BDM02DRAFT_3143411</name>
</gene>